<keyword evidence="3 9" id="KW-1003">Cell membrane</keyword>
<feature type="transmembrane region" description="Helical" evidence="10">
    <location>
        <begin position="50"/>
        <end position="69"/>
    </location>
</feature>
<comment type="caution">
    <text evidence="11">The sequence shown here is derived from an EMBL/GenBank/DDBJ whole genome shotgun (WGS) entry which is preliminary data.</text>
</comment>
<reference evidence="11 12" key="1">
    <citation type="journal article" date="2024" name="Appl. Environ. Microbiol.">
        <title>Pontiella agarivorans sp. nov., a novel marine anaerobic bacterium capable of degrading macroalgal polysaccharides and fixing nitrogen.</title>
        <authorList>
            <person name="Liu N."/>
            <person name="Kivenson V."/>
            <person name="Peng X."/>
            <person name="Cui Z."/>
            <person name="Lankiewicz T.S."/>
            <person name="Gosselin K.M."/>
            <person name="English C.J."/>
            <person name="Blair E.M."/>
            <person name="O'Malley M.A."/>
            <person name="Valentine D.L."/>
        </authorList>
    </citation>
    <scope>NUCLEOTIDE SEQUENCE [LARGE SCALE GENOMIC DNA]</scope>
    <source>
        <strain evidence="11 12">NLcol2</strain>
    </source>
</reference>
<dbReference type="PANTHER" id="PTHR13285">
    <property type="entry name" value="ACYLTRANSFERASE"/>
    <property type="match status" value="1"/>
</dbReference>
<evidence type="ECO:0000256" key="4">
    <source>
        <dbReference type="ARBA" id="ARBA00022679"/>
    </source>
</evidence>
<dbReference type="InterPro" id="IPR028362">
    <property type="entry name" value="AlgI"/>
</dbReference>
<feature type="transmembrane region" description="Helical" evidence="10">
    <location>
        <begin position="6"/>
        <end position="29"/>
    </location>
</feature>
<dbReference type="Pfam" id="PF03062">
    <property type="entry name" value="MBOAT"/>
    <property type="match status" value="1"/>
</dbReference>
<dbReference type="PIRSF" id="PIRSF016636">
    <property type="entry name" value="AlgI_DltB"/>
    <property type="match status" value="1"/>
</dbReference>
<evidence type="ECO:0000256" key="1">
    <source>
        <dbReference type="ARBA" id="ARBA00004651"/>
    </source>
</evidence>
<gene>
    <name evidence="11" type="ORF">P9H32_03815</name>
</gene>
<comment type="subcellular location">
    <subcellularLocation>
        <location evidence="1">Cell membrane</location>
        <topology evidence="1">Multi-pass membrane protein</topology>
    </subcellularLocation>
</comment>
<keyword evidence="7 9" id="KW-0472">Membrane</keyword>
<accession>A0ABU5MU65</accession>
<dbReference type="EC" id="2.3.-.-" evidence="11"/>
<keyword evidence="6 10" id="KW-1133">Transmembrane helix</keyword>
<evidence type="ECO:0000313" key="11">
    <source>
        <dbReference type="EMBL" id="MDZ8117741.1"/>
    </source>
</evidence>
<keyword evidence="5 10" id="KW-0812">Transmembrane</keyword>
<protein>
    <submittedName>
        <fullName evidence="11">MBOAT family O-acyltransferase</fullName>
        <ecNumber evidence="11">2.3.-.-</ecNumber>
    </submittedName>
</protein>
<keyword evidence="12" id="KW-1185">Reference proteome</keyword>
<dbReference type="Proteomes" id="UP001290861">
    <property type="component" value="Unassembled WGS sequence"/>
</dbReference>
<evidence type="ECO:0000256" key="9">
    <source>
        <dbReference type="PIRNR" id="PIRNR016636"/>
    </source>
</evidence>
<dbReference type="RefSeq" id="WP_322607544.1">
    <property type="nucleotide sequence ID" value="NZ_JARVCO010000004.1"/>
</dbReference>
<dbReference type="EMBL" id="JARVCO010000004">
    <property type="protein sequence ID" value="MDZ8117741.1"/>
    <property type="molecule type" value="Genomic_DNA"/>
</dbReference>
<feature type="transmembrane region" description="Helical" evidence="10">
    <location>
        <begin position="89"/>
        <end position="108"/>
    </location>
</feature>
<feature type="transmembrane region" description="Helical" evidence="10">
    <location>
        <begin position="338"/>
        <end position="360"/>
    </location>
</feature>
<evidence type="ECO:0000256" key="8">
    <source>
        <dbReference type="ARBA" id="ARBA00023315"/>
    </source>
</evidence>
<keyword evidence="8 9" id="KW-0012">Acyltransferase</keyword>
<keyword evidence="4 9" id="KW-0808">Transferase</keyword>
<evidence type="ECO:0000256" key="5">
    <source>
        <dbReference type="ARBA" id="ARBA00022692"/>
    </source>
</evidence>
<feature type="transmembrane region" description="Helical" evidence="10">
    <location>
        <begin position="414"/>
        <end position="435"/>
    </location>
</feature>
<comment type="similarity">
    <text evidence="2 9">Belongs to the membrane-bound acyltransferase family.</text>
</comment>
<sequence length="445" mass="50392">MHKVILLIASYLFYMAWNPPFVLLLLISTGVDWWAAKRIARAESQGMRKLFLACSLGVNLGFLFFFKYSPMLMETLNGVLGLVGIEMVLPRWSIILPMGISFYTFQTLSYTLDVYRKKELPSDSMLDFALYVTFFPQLVAGPIVRSNEFLPQLRQRPVIRPFMVSWGIVLVVFGLFEKIVLADTIMAPVADSVFSSAGEAGFRSAWMGVLAFTGQIYFDFAGYSTCAIGIAMLMGFELPDNFRAPYGALGFGDFWQRWHISLSSWLRDYLYIPLGGNKKGSRRTYANLFVTMLLGGLWHGANWTFVFWGGLHGAYLAIERPFRKKLESAAAKSLFFRIGWMFGTLFLVMLAWVPFRAASFGDCSTLLKAMFGFAHGTLSVHWFSEFMVVGLAAVLFVFHGLMKNHRLEHIGRKMPMLLVAAAVVFMVLMIIMSPVSDRAFIYFQF</sequence>
<dbReference type="InterPro" id="IPR024194">
    <property type="entry name" value="Ac/AlaTfrase_AlgI/DltB"/>
</dbReference>
<dbReference type="GO" id="GO:0016746">
    <property type="term" value="F:acyltransferase activity"/>
    <property type="evidence" value="ECO:0007669"/>
    <property type="project" value="UniProtKB-KW"/>
</dbReference>
<proteinExistence type="inferred from homology"/>
<evidence type="ECO:0000256" key="2">
    <source>
        <dbReference type="ARBA" id="ARBA00010323"/>
    </source>
</evidence>
<evidence type="ECO:0000256" key="6">
    <source>
        <dbReference type="ARBA" id="ARBA00022989"/>
    </source>
</evidence>
<evidence type="ECO:0000313" key="12">
    <source>
        <dbReference type="Proteomes" id="UP001290861"/>
    </source>
</evidence>
<dbReference type="PANTHER" id="PTHR13285:SF23">
    <property type="entry name" value="TEICHOIC ACID D-ALANYLTRANSFERASE"/>
    <property type="match status" value="1"/>
</dbReference>
<feature type="transmembrane region" description="Helical" evidence="10">
    <location>
        <begin position="380"/>
        <end position="402"/>
    </location>
</feature>
<dbReference type="PIRSF" id="PIRSF500217">
    <property type="entry name" value="AlgI"/>
    <property type="match status" value="1"/>
</dbReference>
<evidence type="ECO:0000256" key="10">
    <source>
        <dbReference type="SAM" id="Phobius"/>
    </source>
</evidence>
<organism evidence="11 12">
    <name type="scientific">Pontiella agarivorans</name>
    <dbReference type="NCBI Taxonomy" id="3038953"/>
    <lineage>
        <taxon>Bacteria</taxon>
        <taxon>Pseudomonadati</taxon>
        <taxon>Kiritimatiellota</taxon>
        <taxon>Kiritimatiellia</taxon>
        <taxon>Kiritimatiellales</taxon>
        <taxon>Pontiellaceae</taxon>
        <taxon>Pontiella</taxon>
    </lineage>
</organism>
<dbReference type="InterPro" id="IPR004299">
    <property type="entry name" value="MBOAT_fam"/>
</dbReference>
<evidence type="ECO:0000256" key="7">
    <source>
        <dbReference type="ARBA" id="ARBA00023136"/>
    </source>
</evidence>
<dbReference type="InterPro" id="IPR051085">
    <property type="entry name" value="MB_O-acyltransferase"/>
</dbReference>
<evidence type="ECO:0000256" key="3">
    <source>
        <dbReference type="ARBA" id="ARBA00022475"/>
    </source>
</evidence>
<feature type="transmembrane region" description="Helical" evidence="10">
    <location>
        <begin position="158"/>
        <end position="176"/>
    </location>
</feature>
<name>A0ABU5MU65_9BACT</name>
<feature type="transmembrane region" description="Helical" evidence="10">
    <location>
        <begin position="216"/>
        <end position="236"/>
    </location>
</feature>